<dbReference type="AlphaFoldDB" id="A0A850NGG8"/>
<comment type="caution">
    <text evidence="2">The sequence shown here is derived from an EMBL/GenBank/DDBJ whole genome shotgun (WGS) entry which is preliminary data.</text>
</comment>
<dbReference type="EMBL" id="WYET01000003">
    <property type="protein sequence ID" value="NVN17980.1"/>
    <property type="molecule type" value="Genomic_DNA"/>
</dbReference>
<feature type="chain" id="PRO_5032842262" description="TonB-dependent receptor plug domain-containing protein" evidence="1">
    <location>
        <begin position="22"/>
        <end position="582"/>
    </location>
</feature>
<proteinExistence type="predicted"/>
<evidence type="ECO:0000256" key="1">
    <source>
        <dbReference type="SAM" id="SignalP"/>
    </source>
</evidence>
<evidence type="ECO:0000313" key="3">
    <source>
        <dbReference type="Proteomes" id="UP000558089"/>
    </source>
</evidence>
<name>A0A850NGG8_9FLAO</name>
<dbReference type="Proteomes" id="UP000558089">
    <property type="component" value="Unassembled WGS sequence"/>
</dbReference>
<dbReference type="RefSeq" id="WP_176619796.1">
    <property type="nucleotide sequence ID" value="NZ_WYET01000003.1"/>
</dbReference>
<organism evidence="2 3">
    <name type="scientific">Flagellimonas chongwuensis</name>
    <dbReference type="NCBI Taxonomy" id="2697365"/>
    <lineage>
        <taxon>Bacteria</taxon>
        <taxon>Pseudomonadati</taxon>
        <taxon>Bacteroidota</taxon>
        <taxon>Flavobacteriia</taxon>
        <taxon>Flavobacteriales</taxon>
        <taxon>Flavobacteriaceae</taxon>
        <taxon>Flagellimonas</taxon>
    </lineage>
</organism>
<evidence type="ECO:0008006" key="4">
    <source>
        <dbReference type="Google" id="ProtNLM"/>
    </source>
</evidence>
<sequence length="582" mass="67071">MKTIALYLFLFIHVGIFTMNAQNSAEDLTMNNIRVPHQEQVYLHTNATMMFVGEYMYYTLYCLKENTGQLSNVSKIAYVKLVNQDKEVVLNFKIKLENGIGDSNFFIPSSIPSGNYKLLAYTQWMLNNGRNYFYSKDITILNPYTSNQAVFRSQTTDTAPEIVRQDLNEPTVRPSLSISLNRRQFGTREQVSLNITPYPGQESSGNYSISINKVDELEVKVNKTALDFRKSYPKKQSLKQQILPELRGELLKGKLSVPDSVELGNGPTIIGASFPGENYLFKTATPDNNGVFYINVDEDYSSDDLFLQVISKNNADYDIVIESEEDIDLNPLQFKSFELDKEMEAIIKERSIYNQIENAYYSSKPDTILIENRNARFYGPATMTYPLDDYTRFSTIKETFVEVVEHVWIQKNSNDEQEFHVRPLPPNLDSGELPLIFIDGILVQDAQRLLDLPAARVESISISRNQHFYGNKTFQGVVDVSTFKSDYYTYYYSPYIKTHKLFKPNGGKQYYQQSYEGDLKEKYQRLPDFRYQLLWLPKFEFKGIEENVSFYSSDISGTFEISLEGFTKNGVPVSLKKQFTVE</sequence>
<feature type="signal peptide" evidence="1">
    <location>
        <begin position="1"/>
        <end position="21"/>
    </location>
</feature>
<evidence type="ECO:0000313" key="2">
    <source>
        <dbReference type="EMBL" id="NVN17980.1"/>
    </source>
</evidence>
<keyword evidence="1" id="KW-0732">Signal</keyword>
<accession>A0A850NGG8</accession>
<keyword evidence="3" id="KW-1185">Reference proteome</keyword>
<reference evidence="2 3" key="1">
    <citation type="submission" date="2020-01" db="EMBL/GenBank/DDBJ databases">
        <title>Draft Genome Analysis of Muricauda sp. HICW Isolated from coastal seawater of PR China.</title>
        <authorList>
            <person name="Chen M.-X."/>
        </authorList>
    </citation>
    <scope>NUCLEOTIDE SEQUENCE [LARGE SCALE GENOMIC DNA]</scope>
    <source>
        <strain evidence="2 3">HICW</strain>
    </source>
</reference>
<gene>
    <name evidence="2" type="ORF">GUA46_06480</name>
</gene>
<protein>
    <recommendedName>
        <fullName evidence="4">TonB-dependent receptor plug domain-containing protein</fullName>
    </recommendedName>
</protein>